<dbReference type="Gene3D" id="3.40.50.300">
    <property type="entry name" value="P-loop containing nucleotide triphosphate hydrolases"/>
    <property type="match status" value="1"/>
</dbReference>
<dbReference type="PROSITE" id="PS50893">
    <property type="entry name" value="ABC_TRANSPORTER_2"/>
    <property type="match status" value="1"/>
</dbReference>
<evidence type="ECO:0000259" key="3">
    <source>
        <dbReference type="PROSITE" id="PS50893"/>
    </source>
</evidence>
<reference evidence="4 5" key="1">
    <citation type="submission" date="2018-03" db="EMBL/GenBank/DDBJ databases">
        <title>Bacteriophage NCPPB3778 and a type I-E CRISPR drive the evolution of the US Biological Select Agent, Rathayibacter toxicus.</title>
        <authorList>
            <person name="Davis E.W.II."/>
            <person name="Tabima J.F."/>
            <person name="Weisberg A.J."/>
            <person name="Dantas Lopes L."/>
            <person name="Wiseman M.S."/>
            <person name="Wiseman M.S."/>
            <person name="Pupko T."/>
            <person name="Belcher M.S."/>
            <person name="Sechler A.J."/>
            <person name="Tancos M.A."/>
            <person name="Schroeder B.K."/>
            <person name="Murray T.D."/>
            <person name="Luster D.G."/>
            <person name="Schneider W.L."/>
            <person name="Rogers E."/>
            <person name="Andreote F.D."/>
            <person name="Grunwald N.J."/>
            <person name="Putnam M.L."/>
            <person name="Chang J.H."/>
        </authorList>
    </citation>
    <scope>NUCLEOTIDE SEQUENCE [LARGE SCALE GENOMIC DNA]</scope>
    <source>
        <strain evidence="4 5">DSM 15933</strain>
    </source>
</reference>
<name>A0A2T4UXX6_9MICO</name>
<evidence type="ECO:0000256" key="2">
    <source>
        <dbReference type="ARBA" id="ARBA00022840"/>
    </source>
</evidence>
<dbReference type="SUPFAM" id="SSF52540">
    <property type="entry name" value="P-loop containing nucleoside triphosphate hydrolases"/>
    <property type="match status" value="1"/>
</dbReference>
<feature type="domain" description="ABC transporter" evidence="3">
    <location>
        <begin position="57"/>
        <end position="260"/>
    </location>
</feature>
<dbReference type="GO" id="GO:0016887">
    <property type="term" value="F:ATP hydrolysis activity"/>
    <property type="evidence" value="ECO:0007669"/>
    <property type="project" value="InterPro"/>
</dbReference>
<evidence type="ECO:0000256" key="1">
    <source>
        <dbReference type="ARBA" id="ARBA00022741"/>
    </source>
</evidence>
<accession>A0A2T4UXX6</accession>
<evidence type="ECO:0000313" key="4">
    <source>
        <dbReference type="EMBL" id="PTL74381.1"/>
    </source>
</evidence>
<organism evidence="4 5">
    <name type="scientific">Rathayibacter caricis DSM 15933</name>
    <dbReference type="NCBI Taxonomy" id="1328867"/>
    <lineage>
        <taxon>Bacteria</taxon>
        <taxon>Bacillati</taxon>
        <taxon>Actinomycetota</taxon>
        <taxon>Actinomycetes</taxon>
        <taxon>Micrococcales</taxon>
        <taxon>Microbacteriaceae</taxon>
        <taxon>Rathayibacter</taxon>
    </lineage>
</organism>
<protein>
    <submittedName>
        <fullName evidence="4">Multidrug ABC transporter ATP-binding protein</fullName>
    </submittedName>
</protein>
<sequence length="262" mass="27961">MRPAVTLAASCYAPMTGGCGLRWPTDAACAVRRQDGGMPLLARRRRSAPAPVSAPLVRLREVAVRTAEAELLAPLSLEVEPGEVVAVTGPNGSGKTTLLRVIAGLTAPTAGTAEVAGAPVDERSREHRRRVAALVGTPPFERDLTLEEHLAMVALSWGATLDAAREGAVQGLDSLRLLALARRFPHELSSGQTQLFSLALVLARPSEVLLLDEPEQRLDVDRVPLAVEVLREAARDRAVLIATHSPLVTDGLATRELRLGRR</sequence>
<keyword evidence="2 4" id="KW-0067">ATP-binding</keyword>
<dbReference type="InterPro" id="IPR003439">
    <property type="entry name" value="ABC_transporter-like_ATP-bd"/>
</dbReference>
<comment type="caution">
    <text evidence="4">The sequence shown here is derived from an EMBL/GenBank/DDBJ whole genome shotgun (WGS) entry which is preliminary data.</text>
</comment>
<dbReference type="PROSITE" id="PS51257">
    <property type="entry name" value="PROKAR_LIPOPROTEIN"/>
    <property type="match status" value="1"/>
</dbReference>
<dbReference type="PANTHER" id="PTHR43158:SF2">
    <property type="entry name" value="SKFA PEPTIDE EXPORT ATP-BINDING PROTEIN SKFE"/>
    <property type="match status" value="1"/>
</dbReference>
<dbReference type="InterPro" id="IPR003593">
    <property type="entry name" value="AAA+_ATPase"/>
</dbReference>
<dbReference type="GO" id="GO:0005524">
    <property type="term" value="F:ATP binding"/>
    <property type="evidence" value="ECO:0007669"/>
    <property type="project" value="UniProtKB-KW"/>
</dbReference>
<dbReference type="Proteomes" id="UP000241085">
    <property type="component" value="Unassembled WGS sequence"/>
</dbReference>
<evidence type="ECO:0000313" key="5">
    <source>
        <dbReference type="Proteomes" id="UP000241085"/>
    </source>
</evidence>
<dbReference type="Pfam" id="PF00005">
    <property type="entry name" value="ABC_tran"/>
    <property type="match status" value="1"/>
</dbReference>
<keyword evidence="1" id="KW-0547">Nucleotide-binding</keyword>
<keyword evidence="5" id="KW-1185">Reference proteome</keyword>
<proteinExistence type="predicted"/>
<dbReference type="EMBL" id="PZPL01000001">
    <property type="protein sequence ID" value="PTL74381.1"/>
    <property type="molecule type" value="Genomic_DNA"/>
</dbReference>
<dbReference type="PANTHER" id="PTHR43158">
    <property type="entry name" value="SKFA PEPTIDE EXPORT ATP-BINDING PROTEIN SKFE"/>
    <property type="match status" value="1"/>
</dbReference>
<dbReference type="AlphaFoldDB" id="A0A2T4UXX6"/>
<dbReference type="InterPro" id="IPR027417">
    <property type="entry name" value="P-loop_NTPase"/>
</dbReference>
<dbReference type="SMART" id="SM00382">
    <property type="entry name" value="AAA"/>
    <property type="match status" value="1"/>
</dbReference>
<gene>
    <name evidence="4" type="ORF">C1I63_17160</name>
</gene>